<protein>
    <submittedName>
        <fullName evidence="2">Uncharacterized protein</fullName>
    </submittedName>
</protein>
<name>A0A517PRB6_9PLAN</name>
<sequence>MPSNKEQRRHAAQRERERRAQEIESQRRQAAANVNWGSAMTLLDGELREQIIRLGGLPVEPTGQSAIEILTQQIKWPAGTFRSSEIRFRELYAGIGTVEMTDTQIQDSVLVWCHDFEFAMNGSFYPDWQADFTAVDSAQFVPFGADAHYFYLIGENPQDPTNPLVYSVDHETTFEEPYNSEGTTVLSLLELLIAN</sequence>
<organism evidence="2 3">
    <name type="scientific">Gimesia chilikensis</name>
    <dbReference type="NCBI Taxonomy" id="2605989"/>
    <lineage>
        <taxon>Bacteria</taxon>
        <taxon>Pseudomonadati</taxon>
        <taxon>Planctomycetota</taxon>
        <taxon>Planctomycetia</taxon>
        <taxon>Planctomycetales</taxon>
        <taxon>Planctomycetaceae</taxon>
        <taxon>Gimesia</taxon>
    </lineage>
</organism>
<dbReference type="AlphaFoldDB" id="A0A517PRB6"/>
<dbReference type="EMBL" id="CP036266">
    <property type="protein sequence ID" value="QDT21917.1"/>
    <property type="molecule type" value="Genomic_DNA"/>
</dbReference>
<keyword evidence="3" id="KW-1185">Reference proteome</keyword>
<feature type="region of interest" description="Disordered" evidence="1">
    <location>
        <begin position="1"/>
        <end position="26"/>
    </location>
</feature>
<dbReference type="Proteomes" id="UP000320421">
    <property type="component" value="Chromosome"/>
</dbReference>
<reference evidence="2 3" key="1">
    <citation type="submission" date="2019-02" db="EMBL/GenBank/DDBJ databases">
        <title>Deep-cultivation of Planctomycetes and their phenomic and genomic characterization uncovers novel biology.</title>
        <authorList>
            <person name="Wiegand S."/>
            <person name="Jogler M."/>
            <person name="Boedeker C."/>
            <person name="Pinto D."/>
            <person name="Vollmers J."/>
            <person name="Rivas-Marin E."/>
            <person name="Kohn T."/>
            <person name="Peeters S.H."/>
            <person name="Heuer A."/>
            <person name="Rast P."/>
            <person name="Oberbeckmann S."/>
            <person name="Bunk B."/>
            <person name="Jeske O."/>
            <person name="Meyerdierks A."/>
            <person name="Storesund J.E."/>
            <person name="Kallscheuer N."/>
            <person name="Luecker S."/>
            <person name="Lage O.M."/>
            <person name="Pohl T."/>
            <person name="Merkel B.J."/>
            <person name="Hornburger P."/>
            <person name="Mueller R.-W."/>
            <person name="Bruemmer F."/>
            <person name="Labrenz M."/>
            <person name="Spormann A.M."/>
            <person name="Op den Camp H."/>
            <person name="Overmann J."/>
            <person name="Amann R."/>
            <person name="Jetten M.S.M."/>
            <person name="Mascher T."/>
            <person name="Medema M.H."/>
            <person name="Devos D.P."/>
            <person name="Kaster A.-K."/>
            <person name="Ovreas L."/>
            <person name="Rohde M."/>
            <person name="Galperin M.Y."/>
            <person name="Jogler C."/>
        </authorList>
    </citation>
    <scope>NUCLEOTIDE SEQUENCE [LARGE SCALE GENOMIC DNA]</scope>
    <source>
        <strain evidence="2 3">HG66A1</strain>
    </source>
</reference>
<dbReference type="RefSeq" id="WP_145186972.1">
    <property type="nucleotide sequence ID" value="NZ_CP036266.1"/>
</dbReference>
<feature type="compositionally biased region" description="Basic and acidic residues" evidence="1">
    <location>
        <begin position="12"/>
        <end position="26"/>
    </location>
</feature>
<gene>
    <name evidence="2" type="ORF">HG66A1_37220</name>
</gene>
<evidence type="ECO:0000256" key="1">
    <source>
        <dbReference type="SAM" id="MobiDB-lite"/>
    </source>
</evidence>
<accession>A0A517PRB6</accession>
<proteinExistence type="predicted"/>
<evidence type="ECO:0000313" key="2">
    <source>
        <dbReference type="EMBL" id="QDT21917.1"/>
    </source>
</evidence>
<evidence type="ECO:0000313" key="3">
    <source>
        <dbReference type="Proteomes" id="UP000320421"/>
    </source>
</evidence>